<dbReference type="EMBL" id="REGN01001193">
    <property type="protein sequence ID" value="RNA36401.1"/>
    <property type="molecule type" value="Genomic_DNA"/>
</dbReference>
<evidence type="ECO:0000313" key="1">
    <source>
        <dbReference type="EMBL" id="RNA36401.1"/>
    </source>
</evidence>
<protein>
    <submittedName>
        <fullName evidence="1">Uncharacterized protein</fullName>
    </submittedName>
</protein>
<name>A0A3M7SKT5_BRAPC</name>
<sequence length="66" mass="7702">MFVRISIVSFKNIEIGSCKSETFRSEIEWRHITKKSIPFHSVLLLGMERFSSARTTILPIRMTNET</sequence>
<dbReference type="AlphaFoldDB" id="A0A3M7SKT5"/>
<organism evidence="1 2">
    <name type="scientific">Brachionus plicatilis</name>
    <name type="common">Marine rotifer</name>
    <name type="synonym">Brachionus muelleri</name>
    <dbReference type="NCBI Taxonomy" id="10195"/>
    <lineage>
        <taxon>Eukaryota</taxon>
        <taxon>Metazoa</taxon>
        <taxon>Spiralia</taxon>
        <taxon>Gnathifera</taxon>
        <taxon>Rotifera</taxon>
        <taxon>Eurotatoria</taxon>
        <taxon>Monogononta</taxon>
        <taxon>Pseudotrocha</taxon>
        <taxon>Ploima</taxon>
        <taxon>Brachionidae</taxon>
        <taxon>Brachionus</taxon>
    </lineage>
</organism>
<gene>
    <name evidence="1" type="ORF">BpHYR1_039777</name>
</gene>
<comment type="caution">
    <text evidence="1">The sequence shown here is derived from an EMBL/GenBank/DDBJ whole genome shotgun (WGS) entry which is preliminary data.</text>
</comment>
<keyword evidence="2" id="KW-1185">Reference proteome</keyword>
<accession>A0A3M7SKT5</accession>
<proteinExistence type="predicted"/>
<evidence type="ECO:0000313" key="2">
    <source>
        <dbReference type="Proteomes" id="UP000276133"/>
    </source>
</evidence>
<dbReference type="Proteomes" id="UP000276133">
    <property type="component" value="Unassembled WGS sequence"/>
</dbReference>
<reference evidence="1 2" key="1">
    <citation type="journal article" date="2018" name="Sci. Rep.">
        <title>Genomic signatures of local adaptation to the degree of environmental predictability in rotifers.</title>
        <authorList>
            <person name="Franch-Gras L."/>
            <person name="Hahn C."/>
            <person name="Garcia-Roger E.M."/>
            <person name="Carmona M.J."/>
            <person name="Serra M."/>
            <person name="Gomez A."/>
        </authorList>
    </citation>
    <scope>NUCLEOTIDE SEQUENCE [LARGE SCALE GENOMIC DNA]</scope>
    <source>
        <strain evidence="1">HYR1</strain>
    </source>
</reference>